<dbReference type="AlphaFoldDB" id="A0A6I4TAE5"/>
<dbReference type="Gene3D" id="3.40.605.10">
    <property type="entry name" value="Aldehyde Dehydrogenase, Chain A, domain 1"/>
    <property type="match status" value="1"/>
</dbReference>
<dbReference type="CDD" id="cd07106">
    <property type="entry name" value="ALDH_AldA-AAD23400"/>
    <property type="match status" value="1"/>
</dbReference>
<proteinExistence type="inferred from homology"/>
<sequence length="466" mass="49309">MWIDGAAIGAKETREVHDPANGELIGLAPVGTATDVDRAVSAAMRAQADWGSQPDEVRAETCRKLAGVITQNSGELARLLTREQGKPLKGIGSEFELSGCAAWLGATAEMSLPVKVIQDDEAARVEQHYVPVGVVGSITPWNWPLLIAIWHIAPAIRAGNAVVIKPSPYTTLSTLRMVELLARELPDGLLSVVADGPGVGEAMTTHPDIDKIMFTGSTATGKKIMAAAAPTLKKLTLEMGGNDAGIVLPDVDAKAVAEGIFWGAFLNNGQTCAALKRLYVHDDVYDEVCAALTELANAVPMGEGLDENNVLGPVQNAMQFEKVSRLAAAAPEEGGRVLTGGSARGRTGFFFPITLIADAKEGMACVDEEQFGPLLPIIRFTDVDDAIRQANSLDVDLAASVWTKDIDQGREIAERLVAGTIYVNKHGEVAPHIPFGGARYSSMGVEFGIEGLAACANIKIYNFAKA</sequence>
<dbReference type="GO" id="GO:0016620">
    <property type="term" value="F:oxidoreductase activity, acting on the aldehyde or oxo group of donors, NAD or NADP as acceptor"/>
    <property type="evidence" value="ECO:0007669"/>
    <property type="project" value="InterPro"/>
</dbReference>
<evidence type="ECO:0000313" key="7">
    <source>
        <dbReference type="Proteomes" id="UP000438476"/>
    </source>
</evidence>
<gene>
    <name evidence="6" type="ORF">GRI91_13295</name>
</gene>
<dbReference type="FunFam" id="3.40.605.10:FF:000007">
    <property type="entry name" value="NAD/NADP-dependent betaine aldehyde dehydrogenase"/>
    <property type="match status" value="1"/>
</dbReference>
<name>A0A6I4TAE5_9SPHN</name>
<comment type="caution">
    <text evidence="6">The sequence shown here is derived from an EMBL/GenBank/DDBJ whole genome shotgun (WGS) entry which is preliminary data.</text>
</comment>
<dbReference type="InterPro" id="IPR016163">
    <property type="entry name" value="Ald_DH_C"/>
</dbReference>
<dbReference type="SUPFAM" id="SSF53720">
    <property type="entry name" value="ALDH-like"/>
    <property type="match status" value="1"/>
</dbReference>
<evidence type="ECO:0000256" key="4">
    <source>
        <dbReference type="RuleBase" id="RU003345"/>
    </source>
</evidence>
<dbReference type="InterPro" id="IPR016161">
    <property type="entry name" value="Ald_DH/histidinol_DH"/>
</dbReference>
<evidence type="ECO:0000259" key="5">
    <source>
        <dbReference type="Pfam" id="PF00171"/>
    </source>
</evidence>
<keyword evidence="7" id="KW-1185">Reference proteome</keyword>
<evidence type="ECO:0000256" key="3">
    <source>
        <dbReference type="PROSITE-ProRule" id="PRU10007"/>
    </source>
</evidence>
<dbReference type="PANTHER" id="PTHR11699">
    <property type="entry name" value="ALDEHYDE DEHYDROGENASE-RELATED"/>
    <property type="match status" value="1"/>
</dbReference>
<keyword evidence="2 4" id="KW-0560">Oxidoreductase</keyword>
<organism evidence="6 7">
    <name type="scientific">Altericroceibacterium endophyticum</name>
    <dbReference type="NCBI Taxonomy" id="1808508"/>
    <lineage>
        <taxon>Bacteria</taxon>
        <taxon>Pseudomonadati</taxon>
        <taxon>Pseudomonadota</taxon>
        <taxon>Alphaproteobacteria</taxon>
        <taxon>Sphingomonadales</taxon>
        <taxon>Erythrobacteraceae</taxon>
        <taxon>Altericroceibacterium</taxon>
    </lineage>
</organism>
<evidence type="ECO:0000256" key="2">
    <source>
        <dbReference type="ARBA" id="ARBA00023002"/>
    </source>
</evidence>
<feature type="domain" description="Aldehyde dehydrogenase" evidence="5">
    <location>
        <begin position="11"/>
        <end position="459"/>
    </location>
</feature>
<dbReference type="InterPro" id="IPR016162">
    <property type="entry name" value="Ald_DH_N"/>
</dbReference>
<dbReference type="PROSITE" id="PS00687">
    <property type="entry name" value="ALDEHYDE_DEHYDR_GLU"/>
    <property type="match status" value="1"/>
</dbReference>
<feature type="active site" evidence="3">
    <location>
        <position position="238"/>
    </location>
</feature>
<dbReference type="OrthoDB" id="9761688at2"/>
<dbReference type="Proteomes" id="UP000438476">
    <property type="component" value="Unassembled WGS sequence"/>
</dbReference>
<protein>
    <submittedName>
        <fullName evidence="6">Aldehyde dehydrogenase family protein</fullName>
    </submittedName>
</protein>
<dbReference type="InterPro" id="IPR015590">
    <property type="entry name" value="Aldehyde_DH_dom"/>
</dbReference>
<dbReference type="InterPro" id="IPR016160">
    <property type="entry name" value="Ald_DH_CS_CYS"/>
</dbReference>
<dbReference type="PROSITE" id="PS00070">
    <property type="entry name" value="ALDEHYDE_DEHYDR_CYS"/>
    <property type="match status" value="1"/>
</dbReference>
<comment type="similarity">
    <text evidence="1 4">Belongs to the aldehyde dehydrogenase family.</text>
</comment>
<dbReference type="InterPro" id="IPR044086">
    <property type="entry name" value="LUC3-like"/>
</dbReference>
<dbReference type="Pfam" id="PF00171">
    <property type="entry name" value="Aldedh"/>
    <property type="match status" value="1"/>
</dbReference>
<accession>A0A6I4TAE5</accession>
<evidence type="ECO:0000313" key="6">
    <source>
        <dbReference type="EMBL" id="MXO66735.1"/>
    </source>
</evidence>
<evidence type="ECO:0000256" key="1">
    <source>
        <dbReference type="ARBA" id="ARBA00009986"/>
    </source>
</evidence>
<dbReference type="EMBL" id="WTYT01000006">
    <property type="protein sequence ID" value="MXO66735.1"/>
    <property type="molecule type" value="Genomic_DNA"/>
</dbReference>
<reference evidence="6 7" key="1">
    <citation type="submission" date="2019-12" db="EMBL/GenBank/DDBJ databases">
        <title>Genomic-based taxomic classification of the family Erythrobacteraceae.</title>
        <authorList>
            <person name="Xu L."/>
        </authorList>
    </citation>
    <scope>NUCLEOTIDE SEQUENCE [LARGE SCALE GENOMIC DNA]</scope>
    <source>
        <strain evidence="6 7">LMG 29518</strain>
    </source>
</reference>
<dbReference type="InterPro" id="IPR029510">
    <property type="entry name" value="Ald_DH_CS_GLU"/>
</dbReference>
<dbReference type="Gene3D" id="3.40.309.10">
    <property type="entry name" value="Aldehyde Dehydrogenase, Chain A, domain 2"/>
    <property type="match status" value="1"/>
</dbReference>